<dbReference type="InterPro" id="IPR006643">
    <property type="entry name" value="Zasp-like_motif"/>
</dbReference>
<evidence type="ECO:0000259" key="8">
    <source>
        <dbReference type="PROSITE" id="PS50023"/>
    </source>
</evidence>
<evidence type="ECO:0000256" key="1">
    <source>
        <dbReference type="ARBA" id="ARBA00004216"/>
    </source>
</evidence>
<organism evidence="10 11">
    <name type="scientific">Phocoena sinus</name>
    <name type="common">Vaquita</name>
    <dbReference type="NCBI Taxonomy" id="42100"/>
    <lineage>
        <taxon>Eukaryota</taxon>
        <taxon>Metazoa</taxon>
        <taxon>Chordata</taxon>
        <taxon>Craniata</taxon>
        <taxon>Vertebrata</taxon>
        <taxon>Euteleostomi</taxon>
        <taxon>Mammalia</taxon>
        <taxon>Eutheria</taxon>
        <taxon>Laurasiatheria</taxon>
        <taxon>Artiodactyla</taxon>
        <taxon>Whippomorpha</taxon>
        <taxon>Cetacea</taxon>
        <taxon>Odontoceti</taxon>
        <taxon>Phocoenidae</taxon>
        <taxon>Phocoena</taxon>
    </lineage>
</organism>
<evidence type="ECO:0000256" key="3">
    <source>
        <dbReference type="ARBA" id="ARBA00022723"/>
    </source>
</evidence>
<accession>A0A8C9E658</accession>
<protein>
    <submittedName>
        <fullName evidence="10">PDZ and LIM domain 1</fullName>
    </submittedName>
</protein>
<keyword evidence="5 6" id="KW-0440">LIM domain</keyword>
<dbReference type="Proteomes" id="UP000694554">
    <property type="component" value="Chromosome 16"/>
</dbReference>
<dbReference type="GO" id="GO:0030036">
    <property type="term" value="P:actin cytoskeleton organization"/>
    <property type="evidence" value="ECO:0007669"/>
    <property type="project" value="TreeGrafter"/>
</dbReference>
<evidence type="ECO:0000256" key="5">
    <source>
        <dbReference type="ARBA" id="ARBA00023038"/>
    </source>
</evidence>
<dbReference type="GO" id="GO:0030018">
    <property type="term" value="C:Z disc"/>
    <property type="evidence" value="ECO:0007669"/>
    <property type="project" value="UniProtKB-SubCell"/>
</dbReference>
<dbReference type="InterPro" id="IPR031847">
    <property type="entry name" value="PDLI1-4/Zasp-like_mid"/>
</dbReference>
<feature type="domain" description="PDZ" evidence="9">
    <location>
        <begin position="12"/>
        <end position="85"/>
    </location>
</feature>
<dbReference type="Gene3D" id="2.30.42.10">
    <property type="match status" value="1"/>
</dbReference>
<dbReference type="AlphaFoldDB" id="A0A8C9E658"/>
<dbReference type="GO" id="GO:0001725">
    <property type="term" value="C:stress fiber"/>
    <property type="evidence" value="ECO:0007669"/>
    <property type="project" value="Ensembl"/>
</dbReference>
<dbReference type="GO" id="GO:0005667">
    <property type="term" value="C:transcription regulator complex"/>
    <property type="evidence" value="ECO:0007669"/>
    <property type="project" value="Ensembl"/>
</dbReference>
<dbReference type="GO" id="GO:0006357">
    <property type="term" value="P:regulation of transcription by RNA polymerase II"/>
    <property type="evidence" value="ECO:0007669"/>
    <property type="project" value="Ensembl"/>
</dbReference>
<evidence type="ECO:0000256" key="6">
    <source>
        <dbReference type="PROSITE-ProRule" id="PRU00125"/>
    </source>
</evidence>
<dbReference type="PROSITE" id="PS00478">
    <property type="entry name" value="LIM_DOMAIN_1"/>
    <property type="match status" value="1"/>
</dbReference>
<dbReference type="Pfam" id="PF00412">
    <property type="entry name" value="LIM"/>
    <property type="match status" value="1"/>
</dbReference>
<keyword evidence="4 6" id="KW-0862">Zinc</keyword>
<feature type="region of interest" description="Disordered" evidence="7">
    <location>
        <begin position="266"/>
        <end position="298"/>
    </location>
</feature>
<evidence type="ECO:0000256" key="4">
    <source>
        <dbReference type="ARBA" id="ARBA00022833"/>
    </source>
</evidence>
<dbReference type="InterPro" id="IPR001781">
    <property type="entry name" value="Znf_LIM"/>
</dbReference>
<dbReference type="InterPro" id="IPR036034">
    <property type="entry name" value="PDZ_sf"/>
</dbReference>
<dbReference type="SMART" id="SM00132">
    <property type="entry name" value="LIM"/>
    <property type="match status" value="1"/>
</dbReference>
<dbReference type="GO" id="GO:0003779">
    <property type="term" value="F:actin binding"/>
    <property type="evidence" value="ECO:0007669"/>
    <property type="project" value="TreeGrafter"/>
</dbReference>
<evidence type="ECO:0000256" key="2">
    <source>
        <dbReference type="ARBA" id="ARBA00022490"/>
    </source>
</evidence>
<dbReference type="SMART" id="SM00735">
    <property type="entry name" value="ZM"/>
    <property type="match status" value="1"/>
</dbReference>
<dbReference type="FunFam" id="2.30.42.10:FF:000055">
    <property type="entry name" value="PDZ and LIM domain protein 3"/>
    <property type="match status" value="1"/>
</dbReference>
<comment type="subcellular location">
    <subcellularLocation>
        <location evidence="1">Cytoplasm</location>
        <location evidence="1">Myofibril</location>
        <location evidence="1">Sarcomere</location>
        <location evidence="1">Z line</location>
    </subcellularLocation>
</comment>
<dbReference type="InterPro" id="IPR050604">
    <property type="entry name" value="PDZ-LIM_domain"/>
</dbReference>
<dbReference type="GO" id="GO:0005912">
    <property type="term" value="C:adherens junction"/>
    <property type="evidence" value="ECO:0007669"/>
    <property type="project" value="TreeGrafter"/>
</dbReference>
<keyword evidence="11" id="KW-1185">Reference proteome</keyword>
<dbReference type="GO" id="GO:0046872">
    <property type="term" value="F:metal ion binding"/>
    <property type="evidence" value="ECO:0007669"/>
    <property type="project" value="UniProtKB-KW"/>
</dbReference>
<evidence type="ECO:0000313" key="10">
    <source>
        <dbReference type="Ensembl" id="ENSPSNP00000020596.1"/>
    </source>
</evidence>
<dbReference type="GeneTree" id="ENSGT00940000155525"/>
<dbReference type="InterPro" id="IPR001478">
    <property type="entry name" value="PDZ"/>
</dbReference>
<dbReference type="PANTHER" id="PTHR24214:SF5">
    <property type="entry name" value="PDZ AND LIM DOMAIN PROTEIN 1"/>
    <property type="match status" value="1"/>
</dbReference>
<dbReference type="Pfam" id="PF00595">
    <property type="entry name" value="PDZ"/>
    <property type="match status" value="1"/>
</dbReference>
<dbReference type="SUPFAM" id="SSF50156">
    <property type="entry name" value="PDZ domain-like"/>
    <property type="match status" value="1"/>
</dbReference>
<name>A0A8C9E658_PHOSS</name>
<dbReference type="SUPFAM" id="SSF57716">
    <property type="entry name" value="Glucocorticoid receptor-like (DNA-binding domain)"/>
    <property type="match status" value="2"/>
</dbReference>
<dbReference type="GO" id="GO:0061061">
    <property type="term" value="P:muscle structure development"/>
    <property type="evidence" value="ECO:0007669"/>
    <property type="project" value="TreeGrafter"/>
</dbReference>
<reference evidence="10" key="1">
    <citation type="submission" date="2019-08" db="EMBL/GenBank/DDBJ databases">
        <title>Phocoena sinus (Vaquita) genome, mPhoSin1, primary haplotype.</title>
        <authorList>
            <person name="Morin P."/>
            <person name="Mountcastle J."/>
            <person name="Fungtammasan C."/>
            <person name="Rhie A."/>
            <person name="Rojas-Bracho L."/>
            <person name="Smith C.R."/>
            <person name="Taylor B.L."/>
            <person name="Gulland F.M.D."/>
            <person name="Musser W."/>
            <person name="Houck M."/>
            <person name="Haase B."/>
            <person name="Paez S."/>
            <person name="Howe K."/>
            <person name="Torrance J."/>
            <person name="Formenti G."/>
            <person name="Phillippy A."/>
            <person name="Ryder O."/>
            <person name="Jarvis E.D."/>
            <person name="Fedrigo O."/>
        </authorList>
    </citation>
    <scope>NUCLEOTIDE SEQUENCE [LARGE SCALE GENOMIC DNA]</scope>
</reference>
<dbReference type="PROSITE" id="PS50023">
    <property type="entry name" value="LIM_DOMAIN_2"/>
    <property type="match status" value="1"/>
</dbReference>
<evidence type="ECO:0000256" key="7">
    <source>
        <dbReference type="SAM" id="MobiDB-lite"/>
    </source>
</evidence>
<dbReference type="SMART" id="SM00228">
    <property type="entry name" value="PDZ"/>
    <property type="match status" value="1"/>
</dbReference>
<dbReference type="Pfam" id="PF15936">
    <property type="entry name" value="DUF4749"/>
    <property type="match status" value="1"/>
</dbReference>
<gene>
    <name evidence="10" type="primary">PDLIM1</name>
</gene>
<dbReference type="PROSITE" id="PS50106">
    <property type="entry name" value="PDZ"/>
    <property type="match status" value="1"/>
</dbReference>
<dbReference type="Gene3D" id="2.10.110.10">
    <property type="entry name" value="Cysteine Rich Protein"/>
    <property type="match status" value="1"/>
</dbReference>
<dbReference type="GO" id="GO:0003713">
    <property type="term" value="F:transcription coactivator activity"/>
    <property type="evidence" value="ECO:0007669"/>
    <property type="project" value="Ensembl"/>
</dbReference>
<sequence length="389" mass="42176">MTTQQIALQGPGPWGFRLVGGKDFEQPLAISRVTPGSKAATANLCVGDVITAIDGENTSNMTHLEAQNKIKGCTDNMTLTVTRSEQKIWSPLVTEEGKRHPYKMNLASEPQEVLHIGSAHNRSAMPFTASPASSPAPRVITNQYNNPAGLYSSENISNFNNALESKTAASGQEMNGRALDHSQLPSGLVIDKESEVYKMLQEKQELNEPPKQSTSFLVLQEILESEEKVCGPLTVAASPAAEHRLRRRRLSGHGSRAQPLPCMWELPGPGHEPVPPASAGGLPTTAPPGDPSKPSGFRSVKAPVTKVAASIGNAQKLPMCDKCGTGIVGVFVKLRDRHRHPECYVCTDCGTNLKQKGHFFVEDQIYCEKHARERVTPPEGYDVITVFPK</sequence>
<dbReference type="CDD" id="cd09448">
    <property type="entry name" value="LIM_CLP36"/>
    <property type="match status" value="1"/>
</dbReference>
<dbReference type="PANTHER" id="PTHR24214">
    <property type="entry name" value="PDZ AND LIM DOMAIN PROTEIN ZASP"/>
    <property type="match status" value="1"/>
</dbReference>
<keyword evidence="2" id="KW-0963">Cytoplasm</keyword>
<proteinExistence type="predicted"/>
<evidence type="ECO:0000259" key="9">
    <source>
        <dbReference type="PROSITE" id="PS50106"/>
    </source>
</evidence>
<reference evidence="10" key="3">
    <citation type="submission" date="2025-09" db="UniProtKB">
        <authorList>
            <consortium name="Ensembl"/>
        </authorList>
    </citation>
    <scope>IDENTIFICATION</scope>
</reference>
<dbReference type="InterPro" id="IPR028537">
    <property type="entry name" value="PDLIM1_LIM"/>
</dbReference>
<feature type="domain" description="LIM zinc-binding" evidence="8">
    <location>
        <begin position="318"/>
        <end position="377"/>
    </location>
</feature>
<dbReference type="GO" id="GO:0031941">
    <property type="term" value="C:filamentous actin"/>
    <property type="evidence" value="ECO:0007669"/>
    <property type="project" value="TreeGrafter"/>
</dbReference>
<dbReference type="GO" id="GO:0007507">
    <property type="term" value="P:heart development"/>
    <property type="evidence" value="ECO:0007669"/>
    <property type="project" value="TreeGrafter"/>
</dbReference>
<dbReference type="FunFam" id="2.10.110.10:FF:000026">
    <property type="entry name" value="PDZ and LIM domain protein 3"/>
    <property type="match status" value="1"/>
</dbReference>
<dbReference type="Ensembl" id="ENSPSNT00000023199.1">
    <property type="protein sequence ID" value="ENSPSNP00000020596.1"/>
    <property type="gene ID" value="ENSPSNG00000015140.1"/>
</dbReference>
<dbReference type="CDD" id="cd06753">
    <property type="entry name" value="PDZ_PDLIM-like"/>
    <property type="match status" value="1"/>
</dbReference>
<evidence type="ECO:0000313" key="11">
    <source>
        <dbReference type="Proteomes" id="UP000694554"/>
    </source>
</evidence>
<dbReference type="GO" id="GO:0051371">
    <property type="term" value="F:muscle alpha-actinin binding"/>
    <property type="evidence" value="ECO:0007669"/>
    <property type="project" value="TreeGrafter"/>
</dbReference>
<keyword evidence="3 6" id="KW-0479">Metal-binding</keyword>
<reference evidence="10" key="2">
    <citation type="submission" date="2025-08" db="UniProtKB">
        <authorList>
            <consortium name="Ensembl"/>
        </authorList>
    </citation>
    <scope>IDENTIFICATION</scope>
</reference>